<evidence type="ECO:0000313" key="15">
    <source>
        <dbReference type="EMBL" id="SQJ06886.1"/>
    </source>
</evidence>
<dbReference type="GeneID" id="78453404"/>
<keyword evidence="11" id="KW-0963">Cytoplasm</keyword>
<proteinExistence type="inferred from homology"/>
<keyword evidence="8 11" id="KW-0413">Isomerase</keyword>
<evidence type="ECO:0000256" key="3">
    <source>
        <dbReference type="ARBA" id="ARBA00013194"/>
    </source>
</evidence>
<dbReference type="InterPro" id="IPR008880">
    <property type="entry name" value="Trigger_fac_C"/>
</dbReference>
<dbReference type="Gene3D" id="3.10.50.40">
    <property type="match status" value="1"/>
</dbReference>
<keyword evidence="7 11" id="KW-0143">Chaperone</keyword>
<dbReference type="PANTHER" id="PTHR30560:SF3">
    <property type="entry name" value="TRIGGER FACTOR-LIKE PROTEIN TIG, CHLOROPLASTIC"/>
    <property type="match status" value="1"/>
</dbReference>
<keyword evidence="5 11" id="KW-0132">Cell division</keyword>
<evidence type="ECO:0000256" key="6">
    <source>
        <dbReference type="ARBA" id="ARBA00023110"/>
    </source>
</evidence>
<dbReference type="GO" id="GO:0005737">
    <property type="term" value="C:cytoplasm"/>
    <property type="evidence" value="ECO:0007669"/>
    <property type="project" value="UniProtKB-SubCell"/>
</dbReference>
<evidence type="ECO:0000256" key="9">
    <source>
        <dbReference type="ARBA" id="ARBA00023306"/>
    </source>
</evidence>
<dbReference type="PROSITE" id="PS50059">
    <property type="entry name" value="FKBP_PPIASE"/>
    <property type="match status" value="1"/>
</dbReference>
<dbReference type="Pfam" id="PF00254">
    <property type="entry name" value="FKBP_C"/>
    <property type="match status" value="1"/>
</dbReference>
<comment type="domain">
    <text evidence="11">Consists of 3 domains; the N-terminus binds the ribosome, the middle domain has PPIase activity, while the C-terminus has intrinsic chaperone activity on its own.</text>
</comment>
<dbReference type="GO" id="GO:0051083">
    <property type="term" value="P:'de novo' cotranslational protein folding"/>
    <property type="evidence" value="ECO:0007669"/>
    <property type="project" value="TreeGrafter"/>
</dbReference>
<evidence type="ECO:0000256" key="13">
    <source>
        <dbReference type="RuleBase" id="RU003914"/>
    </source>
</evidence>
<accession>A0AAX1TTS0</accession>
<keyword evidence="6 11" id="KW-0697">Rotamase</keyword>
<dbReference type="HAMAP" id="MF_00303">
    <property type="entry name" value="Trigger_factor_Tig"/>
    <property type="match status" value="1"/>
</dbReference>
<comment type="catalytic activity">
    <reaction evidence="1 11 12">
        <text>[protein]-peptidylproline (omega=180) = [protein]-peptidylproline (omega=0)</text>
        <dbReference type="Rhea" id="RHEA:16237"/>
        <dbReference type="Rhea" id="RHEA-COMP:10747"/>
        <dbReference type="Rhea" id="RHEA-COMP:10748"/>
        <dbReference type="ChEBI" id="CHEBI:83833"/>
        <dbReference type="ChEBI" id="CHEBI:83834"/>
        <dbReference type="EC" id="5.2.1.8"/>
    </reaction>
</comment>
<dbReference type="EC" id="5.2.1.8" evidence="3 11"/>
<dbReference type="GO" id="GO:0003755">
    <property type="term" value="F:peptidyl-prolyl cis-trans isomerase activity"/>
    <property type="evidence" value="ECO:0007669"/>
    <property type="project" value="UniProtKB-UniRule"/>
</dbReference>
<dbReference type="InterPro" id="IPR001179">
    <property type="entry name" value="PPIase_FKBP_dom"/>
</dbReference>
<evidence type="ECO:0000256" key="7">
    <source>
        <dbReference type="ARBA" id="ARBA00023186"/>
    </source>
</evidence>
<dbReference type="Pfam" id="PF05697">
    <property type="entry name" value="Trigger_N"/>
    <property type="match status" value="1"/>
</dbReference>
<dbReference type="Proteomes" id="UP000249008">
    <property type="component" value="Chromosome 1"/>
</dbReference>
<dbReference type="GO" id="GO:0043022">
    <property type="term" value="F:ribosome binding"/>
    <property type="evidence" value="ECO:0007669"/>
    <property type="project" value="TreeGrafter"/>
</dbReference>
<evidence type="ECO:0000256" key="10">
    <source>
        <dbReference type="ARBA" id="ARBA00029986"/>
    </source>
</evidence>
<dbReference type="GO" id="GO:0044183">
    <property type="term" value="F:protein folding chaperone"/>
    <property type="evidence" value="ECO:0007669"/>
    <property type="project" value="TreeGrafter"/>
</dbReference>
<dbReference type="SUPFAM" id="SSF102735">
    <property type="entry name" value="Trigger factor ribosome-binding domain"/>
    <property type="match status" value="1"/>
</dbReference>
<comment type="similarity">
    <text evidence="2 11 13">Belongs to the FKBP-type PPIase family. Tig subfamily.</text>
</comment>
<evidence type="ECO:0000256" key="11">
    <source>
        <dbReference type="HAMAP-Rule" id="MF_00303"/>
    </source>
</evidence>
<sequence length="428" mass="47886">MKHEIKKLENSAVEIKISLTTEEVSPIKNEVLAELAGKAEVPGFRKGKAPLDKVEAQFKDALKEEVTEKVLHKYYEEVVKAENIMPISYIHSVVTNLNDAFDLTFKVDVYPTVELGEYKGLEAEKETFEMTEEVLNKELEIMVNSKSKLEDTEAGHKAEMGDTVDLAFEGFVDGVPFEGGKSESHTLKLGSKMFIDNFEDQLVGYTAGQEGEINVTFPEQYHAADLAGKPAVFKVKINAIKKLVVPELNEELAKELGFESIEDLKAKKTEEIKAREEARIKNEYIGKLLDKVAASSKVEVPFSMVATEVKNRISEMENQLSAQGIGMDMYLQMTGMDRAKLENQIAPMAAGKVKVDLILEAIAKAENLEVSEEEVTAKMTEVAKYYGMDLAKLEEELKTHNNYDNFKYTLKGECMMQKAINLLVETAK</sequence>
<dbReference type="GO" id="GO:0043335">
    <property type="term" value="P:protein unfolding"/>
    <property type="evidence" value="ECO:0007669"/>
    <property type="project" value="TreeGrafter"/>
</dbReference>
<dbReference type="InterPro" id="IPR046357">
    <property type="entry name" value="PPIase_dom_sf"/>
</dbReference>
<dbReference type="InterPro" id="IPR027304">
    <property type="entry name" value="Trigger_fact/SurA_dom_sf"/>
</dbReference>
<feature type="domain" description="PPIase FKBP-type" evidence="14">
    <location>
        <begin position="161"/>
        <end position="251"/>
    </location>
</feature>
<dbReference type="RefSeq" id="WP_005981723.1">
    <property type="nucleotide sequence ID" value="NZ_CABKNW010000005.1"/>
</dbReference>
<comment type="function">
    <text evidence="11">Involved in protein export. Acts as a chaperone by maintaining the newly synthesized protein in an open conformation. Functions as a peptidyl-prolyl cis-trans isomerase.</text>
</comment>
<dbReference type="PANTHER" id="PTHR30560">
    <property type="entry name" value="TRIGGER FACTOR CHAPERONE AND PEPTIDYL-PROLYL CIS/TRANS ISOMERASE"/>
    <property type="match status" value="1"/>
</dbReference>
<dbReference type="NCBIfam" id="TIGR00115">
    <property type="entry name" value="tig"/>
    <property type="match status" value="1"/>
</dbReference>
<dbReference type="PIRSF" id="PIRSF003095">
    <property type="entry name" value="Trigger_factor"/>
    <property type="match status" value="1"/>
</dbReference>
<dbReference type="Gene3D" id="1.10.3120.10">
    <property type="entry name" value="Trigger factor, C-terminal domain"/>
    <property type="match status" value="1"/>
</dbReference>
<dbReference type="Pfam" id="PF05698">
    <property type="entry name" value="Trigger_C"/>
    <property type="match status" value="1"/>
</dbReference>
<keyword evidence="9 11" id="KW-0131">Cell cycle</keyword>
<dbReference type="AlphaFoldDB" id="A0AAX1TTS0"/>
<dbReference type="GO" id="GO:0051301">
    <property type="term" value="P:cell division"/>
    <property type="evidence" value="ECO:0007669"/>
    <property type="project" value="UniProtKB-KW"/>
</dbReference>
<dbReference type="InterPro" id="IPR005215">
    <property type="entry name" value="Trig_fac"/>
</dbReference>
<evidence type="ECO:0000313" key="16">
    <source>
        <dbReference type="Proteomes" id="UP000249008"/>
    </source>
</evidence>
<dbReference type="EMBL" id="LS483487">
    <property type="protein sequence ID" value="SQJ06886.1"/>
    <property type="molecule type" value="Genomic_DNA"/>
</dbReference>
<reference evidence="15 16" key="1">
    <citation type="submission" date="2018-06" db="EMBL/GenBank/DDBJ databases">
        <authorList>
            <consortium name="Pathogen Informatics"/>
            <person name="Doyle S."/>
        </authorList>
    </citation>
    <scope>NUCLEOTIDE SEQUENCE [LARGE SCALE GENOMIC DNA]</scope>
    <source>
        <strain evidence="15 16">NCTC12112</strain>
    </source>
</reference>
<dbReference type="SUPFAM" id="SSF54534">
    <property type="entry name" value="FKBP-like"/>
    <property type="match status" value="1"/>
</dbReference>
<evidence type="ECO:0000256" key="12">
    <source>
        <dbReference type="PROSITE-ProRule" id="PRU00277"/>
    </source>
</evidence>
<evidence type="ECO:0000256" key="1">
    <source>
        <dbReference type="ARBA" id="ARBA00000971"/>
    </source>
</evidence>
<evidence type="ECO:0000256" key="8">
    <source>
        <dbReference type="ARBA" id="ARBA00023235"/>
    </source>
</evidence>
<dbReference type="FunFam" id="3.10.50.40:FF:000001">
    <property type="entry name" value="Trigger factor"/>
    <property type="match status" value="1"/>
</dbReference>
<dbReference type="SUPFAM" id="SSF109998">
    <property type="entry name" value="Triger factor/SurA peptide-binding domain-like"/>
    <property type="match status" value="1"/>
</dbReference>
<dbReference type="InterPro" id="IPR036611">
    <property type="entry name" value="Trigger_fac_ribosome-bd_sf"/>
</dbReference>
<organism evidence="15 16">
    <name type="scientific">Fusobacterium ulcerans</name>
    <dbReference type="NCBI Taxonomy" id="861"/>
    <lineage>
        <taxon>Bacteria</taxon>
        <taxon>Fusobacteriati</taxon>
        <taxon>Fusobacteriota</taxon>
        <taxon>Fusobacteriia</taxon>
        <taxon>Fusobacteriales</taxon>
        <taxon>Fusobacteriaceae</taxon>
        <taxon>Fusobacterium</taxon>
    </lineage>
</organism>
<dbReference type="InterPro" id="IPR008881">
    <property type="entry name" value="Trigger_fac_ribosome-bd_bac"/>
</dbReference>
<evidence type="ECO:0000256" key="2">
    <source>
        <dbReference type="ARBA" id="ARBA00005464"/>
    </source>
</evidence>
<dbReference type="InterPro" id="IPR037041">
    <property type="entry name" value="Trigger_fac_C_sf"/>
</dbReference>
<name>A0AAX1TTS0_9FUSO</name>
<dbReference type="Gene3D" id="3.30.70.1050">
    <property type="entry name" value="Trigger factor ribosome-binding domain"/>
    <property type="match status" value="1"/>
</dbReference>
<comment type="subcellular location">
    <subcellularLocation>
        <location evidence="11">Cytoplasm</location>
    </subcellularLocation>
    <text evidence="11">About half TF is bound to the ribosome near the polypeptide exit tunnel while the other half is free in the cytoplasm.</text>
</comment>
<evidence type="ECO:0000256" key="5">
    <source>
        <dbReference type="ARBA" id="ARBA00022618"/>
    </source>
</evidence>
<protein>
    <recommendedName>
        <fullName evidence="4 11">Trigger factor</fullName>
        <shortName evidence="11">TF</shortName>
        <ecNumber evidence="3 11">5.2.1.8</ecNumber>
    </recommendedName>
    <alternativeName>
        <fullName evidence="10 11">PPIase</fullName>
    </alternativeName>
</protein>
<evidence type="ECO:0000256" key="4">
    <source>
        <dbReference type="ARBA" id="ARBA00016902"/>
    </source>
</evidence>
<gene>
    <name evidence="11 15" type="primary">tig</name>
    <name evidence="15" type="ORF">NCTC12112_02116</name>
</gene>
<evidence type="ECO:0000259" key="14">
    <source>
        <dbReference type="PROSITE" id="PS50059"/>
    </source>
</evidence>
<dbReference type="GO" id="GO:0015031">
    <property type="term" value="P:protein transport"/>
    <property type="evidence" value="ECO:0007669"/>
    <property type="project" value="UniProtKB-UniRule"/>
</dbReference>
<dbReference type="KEGG" id="ful:C4N20_01195"/>